<keyword evidence="8 11" id="KW-1133">Transmembrane helix</keyword>
<accession>A0ABS4ENU6</accession>
<protein>
    <recommendedName>
        <fullName evidence="3">histidine kinase</fullName>
        <ecNumber evidence="3">2.7.13.3</ecNumber>
    </recommendedName>
</protein>
<dbReference type="Pfam" id="PF02518">
    <property type="entry name" value="HATPase_c"/>
    <property type="match status" value="1"/>
</dbReference>
<dbReference type="CDD" id="cd00082">
    <property type="entry name" value="HisKA"/>
    <property type="match status" value="1"/>
</dbReference>
<sequence length="444" mass="47944">MMHDRSPPSLWWKLSWQLSLVIVAVVAAVIIGLCVYGTMIQSPNIAVEDKISAVLAEAAERDAQGKFLLRDTSELRSLKTQNKGLWFVAATTDGASVSYGTVPAAYAELAHLVHLFHDADIRGAAGTDEIASVERVDTNVGEVRILFGGFADKGWPILALLVGTYPIYVPLLIVALPAIFLAVPRIVRRALARVSEVADKASQIEPRRRGARLPVEGIPKEVAPLVIAFNGALDRLESEIKKRQRFLIDAAHELRTPIAIMQTRIDGMPEGQERRRLLNDVARLAETAEQLLDFERNDQATDLHEPVDLVEIARTVVADLAPQAIAAGYQICFESEVDGLERRGSPFALPRAIGNLVRNAIDHGGNGGMITISVSAGGQVNVVDEGPGIPAEHQELVFEPFYRVTPKSRGAGLGLSLVKQIVANHGGQVSIKSGSTGTQVAIQL</sequence>
<dbReference type="PANTHER" id="PTHR45436">
    <property type="entry name" value="SENSOR HISTIDINE KINASE YKOH"/>
    <property type="match status" value="1"/>
</dbReference>
<evidence type="ECO:0000256" key="6">
    <source>
        <dbReference type="ARBA" id="ARBA00022692"/>
    </source>
</evidence>
<evidence type="ECO:0000256" key="2">
    <source>
        <dbReference type="ARBA" id="ARBA00004141"/>
    </source>
</evidence>
<dbReference type="InterPro" id="IPR036097">
    <property type="entry name" value="HisK_dim/P_sf"/>
</dbReference>
<feature type="domain" description="HAMP" evidence="13">
    <location>
        <begin position="188"/>
        <end position="241"/>
    </location>
</feature>
<dbReference type="PANTHER" id="PTHR45436:SF15">
    <property type="entry name" value="SENSOR HISTIDINE KINASE CUSS"/>
    <property type="match status" value="1"/>
</dbReference>
<feature type="transmembrane region" description="Helical" evidence="11">
    <location>
        <begin position="157"/>
        <end position="183"/>
    </location>
</feature>
<evidence type="ECO:0000256" key="5">
    <source>
        <dbReference type="ARBA" id="ARBA00022679"/>
    </source>
</evidence>
<dbReference type="SMART" id="SM00388">
    <property type="entry name" value="HisKA"/>
    <property type="match status" value="1"/>
</dbReference>
<evidence type="ECO:0000256" key="4">
    <source>
        <dbReference type="ARBA" id="ARBA00022553"/>
    </source>
</evidence>
<dbReference type="GO" id="GO:0016301">
    <property type="term" value="F:kinase activity"/>
    <property type="evidence" value="ECO:0007669"/>
    <property type="project" value="UniProtKB-KW"/>
</dbReference>
<feature type="domain" description="Histidine kinase" evidence="12">
    <location>
        <begin position="249"/>
        <end position="444"/>
    </location>
</feature>
<evidence type="ECO:0000256" key="3">
    <source>
        <dbReference type="ARBA" id="ARBA00012438"/>
    </source>
</evidence>
<evidence type="ECO:0000256" key="10">
    <source>
        <dbReference type="ARBA" id="ARBA00023136"/>
    </source>
</evidence>
<dbReference type="CDD" id="cd00075">
    <property type="entry name" value="HATPase"/>
    <property type="match status" value="1"/>
</dbReference>
<dbReference type="Gene3D" id="1.10.287.130">
    <property type="match status" value="1"/>
</dbReference>
<gene>
    <name evidence="14" type="ORF">J2Z75_003110</name>
</gene>
<dbReference type="PROSITE" id="PS50109">
    <property type="entry name" value="HIS_KIN"/>
    <property type="match status" value="1"/>
</dbReference>
<dbReference type="InterPro" id="IPR036890">
    <property type="entry name" value="HATPase_C_sf"/>
</dbReference>
<keyword evidence="15" id="KW-1185">Reference proteome</keyword>
<evidence type="ECO:0000256" key="9">
    <source>
        <dbReference type="ARBA" id="ARBA00023012"/>
    </source>
</evidence>
<comment type="subcellular location">
    <subcellularLocation>
        <location evidence="2">Membrane</location>
        <topology evidence="2">Multi-pass membrane protein</topology>
    </subcellularLocation>
</comment>
<dbReference type="InterPro" id="IPR003661">
    <property type="entry name" value="HisK_dim/P_dom"/>
</dbReference>
<dbReference type="PRINTS" id="PR00344">
    <property type="entry name" value="BCTRLSENSOR"/>
</dbReference>
<organism evidence="14 15">
    <name type="scientific">Rhizobium herbae</name>
    <dbReference type="NCBI Taxonomy" id="508661"/>
    <lineage>
        <taxon>Bacteria</taxon>
        <taxon>Pseudomonadati</taxon>
        <taxon>Pseudomonadota</taxon>
        <taxon>Alphaproteobacteria</taxon>
        <taxon>Hyphomicrobiales</taxon>
        <taxon>Rhizobiaceae</taxon>
        <taxon>Rhizobium/Agrobacterium group</taxon>
        <taxon>Rhizobium</taxon>
    </lineage>
</organism>
<evidence type="ECO:0000259" key="12">
    <source>
        <dbReference type="PROSITE" id="PS50109"/>
    </source>
</evidence>
<keyword evidence="7 14" id="KW-0418">Kinase</keyword>
<dbReference type="InterPro" id="IPR003594">
    <property type="entry name" value="HATPase_dom"/>
</dbReference>
<dbReference type="Pfam" id="PF00512">
    <property type="entry name" value="HisKA"/>
    <property type="match status" value="1"/>
</dbReference>
<dbReference type="InterPro" id="IPR050428">
    <property type="entry name" value="TCS_sensor_his_kinase"/>
</dbReference>
<evidence type="ECO:0000313" key="14">
    <source>
        <dbReference type="EMBL" id="MBP1859593.1"/>
    </source>
</evidence>
<dbReference type="InterPro" id="IPR005467">
    <property type="entry name" value="His_kinase_dom"/>
</dbReference>
<reference evidence="14 15" key="1">
    <citation type="submission" date="2021-03" db="EMBL/GenBank/DDBJ databases">
        <title>Genomic Encyclopedia of Type Strains, Phase IV (KMG-IV): sequencing the most valuable type-strain genomes for metagenomic binning, comparative biology and taxonomic classification.</title>
        <authorList>
            <person name="Goeker M."/>
        </authorList>
    </citation>
    <scope>NUCLEOTIDE SEQUENCE [LARGE SCALE GENOMIC DNA]</scope>
    <source>
        <strain evidence="14 15">DSM 26427</strain>
    </source>
</reference>
<comment type="catalytic activity">
    <reaction evidence="1">
        <text>ATP + protein L-histidine = ADP + protein N-phospho-L-histidine.</text>
        <dbReference type="EC" id="2.7.13.3"/>
    </reaction>
</comment>
<keyword evidence="10 11" id="KW-0472">Membrane</keyword>
<evidence type="ECO:0000256" key="7">
    <source>
        <dbReference type="ARBA" id="ARBA00022777"/>
    </source>
</evidence>
<evidence type="ECO:0000313" key="15">
    <source>
        <dbReference type="Proteomes" id="UP000823786"/>
    </source>
</evidence>
<comment type="caution">
    <text evidence="14">The sequence shown here is derived from an EMBL/GenBank/DDBJ whole genome shotgun (WGS) entry which is preliminary data.</text>
</comment>
<evidence type="ECO:0000256" key="11">
    <source>
        <dbReference type="SAM" id="Phobius"/>
    </source>
</evidence>
<name>A0ABS4ENU6_9HYPH</name>
<keyword evidence="5" id="KW-0808">Transferase</keyword>
<dbReference type="EMBL" id="JAGGJV010000005">
    <property type="protein sequence ID" value="MBP1859593.1"/>
    <property type="molecule type" value="Genomic_DNA"/>
</dbReference>
<evidence type="ECO:0000259" key="13">
    <source>
        <dbReference type="PROSITE" id="PS50885"/>
    </source>
</evidence>
<dbReference type="InterPro" id="IPR003660">
    <property type="entry name" value="HAMP_dom"/>
</dbReference>
<evidence type="ECO:0000256" key="8">
    <source>
        <dbReference type="ARBA" id="ARBA00022989"/>
    </source>
</evidence>
<evidence type="ECO:0000256" key="1">
    <source>
        <dbReference type="ARBA" id="ARBA00000085"/>
    </source>
</evidence>
<feature type="transmembrane region" description="Helical" evidence="11">
    <location>
        <begin position="20"/>
        <end position="40"/>
    </location>
</feature>
<keyword evidence="4" id="KW-0597">Phosphoprotein</keyword>
<keyword evidence="6 11" id="KW-0812">Transmembrane</keyword>
<keyword evidence="9" id="KW-0902">Two-component regulatory system</keyword>
<dbReference type="Gene3D" id="3.30.565.10">
    <property type="entry name" value="Histidine kinase-like ATPase, C-terminal domain"/>
    <property type="match status" value="1"/>
</dbReference>
<dbReference type="SUPFAM" id="SSF55874">
    <property type="entry name" value="ATPase domain of HSP90 chaperone/DNA topoisomerase II/histidine kinase"/>
    <property type="match status" value="1"/>
</dbReference>
<dbReference type="InterPro" id="IPR004358">
    <property type="entry name" value="Sig_transdc_His_kin-like_C"/>
</dbReference>
<dbReference type="PROSITE" id="PS50885">
    <property type="entry name" value="HAMP"/>
    <property type="match status" value="1"/>
</dbReference>
<dbReference type="SMART" id="SM00387">
    <property type="entry name" value="HATPase_c"/>
    <property type="match status" value="1"/>
</dbReference>
<dbReference type="SUPFAM" id="SSF47384">
    <property type="entry name" value="Homodimeric domain of signal transducing histidine kinase"/>
    <property type="match status" value="1"/>
</dbReference>
<dbReference type="Proteomes" id="UP000823786">
    <property type="component" value="Unassembled WGS sequence"/>
</dbReference>
<dbReference type="EC" id="2.7.13.3" evidence="3"/>
<proteinExistence type="predicted"/>